<dbReference type="EMBL" id="JBHTIZ010000045">
    <property type="protein sequence ID" value="MFD0985250.1"/>
    <property type="molecule type" value="Genomic_DNA"/>
</dbReference>
<evidence type="ECO:0000313" key="5">
    <source>
        <dbReference type="Proteomes" id="UP001597051"/>
    </source>
</evidence>
<reference evidence="5" key="1">
    <citation type="journal article" date="2019" name="Int. J. Syst. Evol. Microbiol.">
        <title>The Global Catalogue of Microorganisms (GCM) 10K type strain sequencing project: providing services to taxonomists for standard genome sequencing and annotation.</title>
        <authorList>
            <consortium name="The Broad Institute Genomics Platform"/>
            <consortium name="The Broad Institute Genome Sequencing Center for Infectious Disease"/>
            <person name="Wu L."/>
            <person name="Ma J."/>
        </authorList>
    </citation>
    <scope>NUCLEOTIDE SEQUENCE [LARGE SCALE GENOMIC DNA]</scope>
    <source>
        <strain evidence="5">CECT 7649</strain>
    </source>
</reference>
<comment type="caution">
    <text evidence="4">The sequence shown here is derived from an EMBL/GenBank/DDBJ whole genome shotgun (WGS) entry which is preliminary data.</text>
</comment>
<dbReference type="Proteomes" id="UP001597051">
    <property type="component" value="Unassembled WGS sequence"/>
</dbReference>
<organism evidence="4 5">
    <name type="scientific">Flavobacterium myungsuense</name>
    <dbReference type="NCBI Taxonomy" id="651823"/>
    <lineage>
        <taxon>Bacteria</taxon>
        <taxon>Pseudomonadati</taxon>
        <taxon>Bacteroidota</taxon>
        <taxon>Flavobacteriia</taxon>
        <taxon>Flavobacteriales</taxon>
        <taxon>Flavobacteriaceae</taxon>
        <taxon>Flavobacterium</taxon>
    </lineage>
</organism>
<evidence type="ECO:0000256" key="1">
    <source>
        <dbReference type="ARBA" id="ARBA00022729"/>
    </source>
</evidence>
<proteinExistence type="predicted"/>
<dbReference type="InterPro" id="IPR026444">
    <property type="entry name" value="Secre_tail"/>
</dbReference>
<evidence type="ECO:0000259" key="3">
    <source>
        <dbReference type="Pfam" id="PF18962"/>
    </source>
</evidence>
<dbReference type="RefSeq" id="WP_379757981.1">
    <property type="nucleotide sequence ID" value="NZ_JBHSYB010000028.1"/>
</dbReference>
<evidence type="ECO:0000313" key="4">
    <source>
        <dbReference type="EMBL" id="MFD0985250.1"/>
    </source>
</evidence>
<protein>
    <submittedName>
        <fullName evidence="4">T9SS type A sorting domain-containing protein</fullName>
    </submittedName>
</protein>
<evidence type="ECO:0000256" key="2">
    <source>
        <dbReference type="SAM" id="SignalP"/>
    </source>
</evidence>
<feature type="domain" description="Secretion system C-terminal sorting" evidence="3">
    <location>
        <begin position="336"/>
        <end position="404"/>
    </location>
</feature>
<dbReference type="Gene3D" id="2.40.128.720">
    <property type="match status" value="3"/>
</dbReference>
<accession>A0ABW3J5X1</accession>
<keyword evidence="5" id="KW-1185">Reference proteome</keyword>
<feature type="chain" id="PRO_5046204119" evidence="2">
    <location>
        <begin position="19"/>
        <end position="406"/>
    </location>
</feature>
<dbReference type="Pfam" id="PF18962">
    <property type="entry name" value="Por_Secre_tail"/>
    <property type="match status" value="1"/>
</dbReference>
<gene>
    <name evidence="4" type="ORF">ACFQ0S_12270</name>
</gene>
<keyword evidence="1 2" id="KW-0732">Signal</keyword>
<dbReference type="NCBIfam" id="TIGR04183">
    <property type="entry name" value="Por_Secre_tail"/>
    <property type="match status" value="1"/>
</dbReference>
<feature type="signal peptide" evidence="2">
    <location>
        <begin position="1"/>
        <end position="18"/>
    </location>
</feature>
<name>A0ABW3J5X1_9FLAO</name>
<sequence length="406" mass="47049">MKKITLLLLFVVAITAHGQNKLLSSIDEYYSVTTWEKSSGSNYEYDNNNNLVGEYRMNWNNSNSTWENSGKTTFTYNAGNKVTQELNQNWNILTSTLENSYKQTYTYTNGKITEIVSQEWLNSSWVNTYKTVITYNSSNLPETAIGFTWEGLQWVTDKSRTTLTYNSNNRVISDLQEIWDGTQWVNDTKTLYTYNANNKIINQKSAKWDDFNSLWVPNGNKSEYEWDTSGNKAKETEYYTYSDANNNQFNNQFKKEYTFDTSSLMSSFANPFKDKTGFDYLFEDFPFVNKVLVENEFNYDANTSTYSNNSRTTYNYNSSITLSTKQPEITIEKIKVYPNPTKDFLNIQNIANNKIDKVIISDIIGKTVLKCYENAKQINVQDLSKGIYLIEAFSGKVKFTSKFVKE</sequence>